<organism evidence="1 2">
    <name type="scientific">Pseudomonas citronellolis</name>
    <dbReference type="NCBI Taxonomy" id="53408"/>
    <lineage>
        <taxon>Bacteria</taxon>
        <taxon>Pseudomonadati</taxon>
        <taxon>Pseudomonadota</taxon>
        <taxon>Gammaproteobacteria</taxon>
        <taxon>Pseudomonadales</taxon>
        <taxon>Pseudomonadaceae</taxon>
        <taxon>Pseudomonas</taxon>
    </lineage>
</organism>
<dbReference type="EMBL" id="FOLS01000028">
    <property type="protein sequence ID" value="SFD52577.1"/>
    <property type="molecule type" value="Genomic_DNA"/>
</dbReference>
<name>A0AAQ1KJ74_9PSED</name>
<gene>
    <name evidence="1" type="ORF">SAMN05216577_12842</name>
</gene>
<evidence type="ECO:0000313" key="1">
    <source>
        <dbReference type="EMBL" id="SFD52577.1"/>
    </source>
</evidence>
<reference evidence="1 2" key="1">
    <citation type="submission" date="2016-10" db="EMBL/GenBank/DDBJ databases">
        <authorList>
            <person name="Varghese N."/>
            <person name="Submissions S."/>
        </authorList>
    </citation>
    <scope>NUCLEOTIDE SEQUENCE [LARGE SCALE GENOMIC DNA]</scope>
    <source>
        <strain evidence="1 2">LMG 18378</strain>
    </source>
</reference>
<sequence length="307" mass="32202">MAYQTGVTSSLADLITTLLTFADANGFDLGPTGTYTGTGVSGSSGTFNIVSLVKNGIYYLFAQPTTGTTYLWMNTASSYAGGSTASWANVHASWCRVDNLAGPHVGYHMFSDGSGVNVAVEIVTNVFAHFNFGELQKNGDYEGGQYVTGLCVYGISGSSLNDMTSFFNYIPFGAVNVGSESPVYGSVRGHVRTPVSGPTSAIERNTGTVTYNTGMASAVGRPLISASPNAANGRAALVPIALVQASSGMTGPFYQLGYVGNARLLNIANLQPKEVVNTDWMVFPVSQKNGPATTYINSANYGIAYRK</sequence>
<dbReference type="Proteomes" id="UP000183385">
    <property type="component" value="Unassembled WGS sequence"/>
</dbReference>
<accession>A0AAQ1KJ74</accession>
<evidence type="ECO:0000313" key="2">
    <source>
        <dbReference type="Proteomes" id="UP000183385"/>
    </source>
</evidence>
<protein>
    <submittedName>
        <fullName evidence="1">Uncharacterized protein</fullName>
    </submittedName>
</protein>
<keyword evidence="2" id="KW-1185">Reference proteome</keyword>
<dbReference type="RefSeq" id="WP_135499788.1">
    <property type="nucleotide sequence ID" value="NZ_FOLS01000028.1"/>
</dbReference>
<comment type="caution">
    <text evidence="1">The sequence shown here is derived from an EMBL/GenBank/DDBJ whole genome shotgun (WGS) entry which is preliminary data.</text>
</comment>
<dbReference type="AlphaFoldDB" id="A0AAQ1KJ74"/>
<proteinExistence type="predicted"/>